<reference evidence="1 2" key="1">
    <citation type="submission" date="2018-04" db="EMBL/GenBank/DDBJ databases">
        <title>Active sludge and wastewater microbial communities from Klosterneuburg, Austria.</title>
        <authorList>
            <person name="Wagner M."/>
        </authorList>
    </citation>
    <scope>NUCLEOTIDE SEQUENCE [LARGE SCALE GENOMIC DNA]</scope>
    <source>
        <strain evidence="1 2">Nl12</strain>
    </source>
</reference>
<accession>A0A2T5I7D5</accession>
<name>A0A2T5I7D5_9PROT</name>
<evidence type="ECO:0000313" key="2">
    <source>
        <dbReference type="Proteomes" id="UP000244152"/>
    </source>
</evidence>
<organism evidence="1 2">
    <name type="scientific">Nitrosospira multiformis</name>
    <dbReference type="NCBI Taxonomy" id="1231"/>
    <lineage>
        <taxon>Bacteria</taxon>
        <taxon>Pseudomonadati</taxon>
        <taxon>Pseudomonadota</taxon>
        <taxon>Betaproteobacteria</taxon>
        <taxon>Nitrosomonadales</taxon>
        <taxon>Nitrosomonadaceae</taxon>
        <taxon>Nitrosospira</taxon>
    </lineage>
</organism>
<gene>
    <name evidence="1" type="ORF">C8R21_1231</name>
</gene>
<dbReference type="RefSeq" id="WP_146162480.1">
    <property type="nucleotide sequence ID" value="NZ_QAOK01000023.1"/>
</dbReference>
<evidence type="ECO:0000313" key="1">
    <source>
        <dbReference type="EMBL" id="PTQ79718.1"/>
    </source>
</evidence>
<proteinExistence type="predicted"/>
<evidence type="ECO:0008006" key="3">
    <source>
        <dbReference type="Google" id="ProtNLM"/>
    </source>
</evidence>
<dbReference type="EMBL" id="QAOK01000023">
    <property type="protein sequence ID" value="PTQ79718.1"/>
    <property type="molecule type" value="Genomic_DNA"/>
</dbReference>
<dbReference type="AlphaFoldDB" id="A0A2T5I7D5"/>
<protein>
    <recommendedName>
        <fullName evidence="3">Restriction endonuclease</fullName>
    </recommendedName>
</protein>
<comment type="caution">
    <text evidence="1">The sequence shown here is derived from an EMBL/GenBank/DDBJ whole genome shotgun (WGS) entry which is preliminary data.</text>
</comment>
<sequence length="154" mass="16729">MSDVHVRQLEQYFLNSIIPSIDVTDLSGKPANEIRQAALSRALTAFAISGLTGIPINKAALAVLDGERDQGIDGCFYDESKNTLVFVQSKWHGNGTKTIGKGDLLKFLHGVKLVLSANWDTFSAKFKTNKGLIDQVLLKPDVSGVLPHFSGRFG</sequence>
<dbReference type="Proteomes" id="UP000244152">
    <property type="component" value="Unassembled WGS sequence"/>
</dbReference>